<gene>
    <name evidence="2" type="ORF">KS4_28020</name>
</gene>
<dbReference type="Proteomes" id="UP000317369">
    <property type="component" value="Chromosome"/>
</dbReference>
<evidence type="ECO:0008006" key="4">
    <source>
        <dbReference type="Google" id="ProtNLM"/>
    </source>
</evidence>
<keyword evidence="1" id="KW-0472">Membrane</keyword>
<name>A0A517YWW5_9BACT</name>
<evidence type="ECO:0000256" key="1">
    <source>
        <dbReference type="SAM" id="Phobius"/>
    </source>
</evidence>
<accession>A0A517YWW5</accession>
<sequence>MLNQLRVLLCGVPIVAGMGLSSIGVAASFERVINDTSTFSKVRVTDMSDDGRVVVGYVDDQGGFLRKGFRWEQGKGVEYLGYLNGADWNWMTAYGVSGDGNVVVGSTSRESNTGLITEASKWVENQGVTMLGHLAADGQYSVAVDVSDDGNVIAGIDHSQDKRQAFRWTVGDGLEGLGWLSDDAAINHSVGLDLSGDGATLVGLSTRDDGSTGYYRYQKQNDVMEDLGINYGHSYDYYSGKREAAVNNAGDMIAGTIAEGFGGQAFRWIDGEGATLLGGLDESNISSYAYDISDDGSFVVGASSVNDGSTYRQDPFVWDEVNGMRSIETLLKEHGLTDALAGWDLMSASQVSADGMTFSGWGFDASGAKSLWIATIPEPGVGLVLLGGMIGLAMKRK</sequence>
<keyword evidence="3" id="KW-1185">Reference proteome</keyword>
<organism evidence="2 3">
    <name type="scientific">Poriferisphaera corsica</name>
    <dbReference type="NCBI Taxonomy" id="2528020"/>
    <lineage>
        <taxon>Bacteria</taxon>
        <taxon>Pseudomonadati</taxon>
        <taxon>Planctomycetota</taxon>
        <taxon>Phycisphaerae</taxon>
        <taxon>Phycisphaerales</taxon>
        <taxon>Phycisphaeraceae</taxon>
        <taxon>Poriferisphaera</taxon>
    </lineage>
</organism>
<keyword evidence="1" id="KW-1133">Transmembrane helix</keyword>
<dbReference type="AlphaFoldDB" id="A0A517YWW5"/>
<dbReference type="OrthoDB" id="229996at2"/>
<dbReference type="KEGG" id="pcor:KS4_28020"/>
<evidence type="ECO:0000313" key="3">
    <source>
        <dbReference type="Proteomes" id="UP000317369"/>
    </source>
</evidence>
<feature type="transmembrane region" description="Helical" evidence="1">
    <location>
        <begin position="371"/>
        <end position="394"/>
    </location>
</feature>
<keyword evidence="1" id="KW-0812">Transmembrane</keyword>
<reference evidence="2 3" key="1">
    <citation type="submission" date="2019-02" db="EMBL/GenBank/DDBJ databases">
        <title>Deep-cultivation of Planctomycetes and their phenomic and genomic characterization uncovers novel biology.</title>
        <authorList>
            <person name="Wiegand S."/>
            <person name="Jogler M."/>
            <person name="Boedeker C."/>
            <person name="Pinto D."/>
            <person name="Vollmers J."/>
            <person name="Rivas-Marin E."/>
            <person name="Kohn T."/>
            <person name="Peeters S.H."/>
            <person name="Heuer A."/>
            <person name="Rast P."/>
            <person name="Oberbeckmann S."/>
            <person name="Bunk B."/>
            <person name="Jeske O."/>
            <person name="Meyerdierks A."/>
            <person name="Storesund J.E."/>
            <person name="Kallscheuer N."/>
            <person name="Luecker S."/>
            <person name="Lage O.M."/>
            <person name="Pohl T."/>
            <person name="Merkel B.J."/>
            <person name="Hornburger P."/>
            <person name="Mueller R.-W."/>
            <person name="Bruemmer F."/>
            <person name="Labrenz M."/>
            <person name="Spormann A.M."/>
            <person name="Op den Camp H."/>
            <person name="Overmann J."/>
            <person name="Amann R."/>
            <person name="Jetten M.S.M."/>
            <person name="Mascher T."/>
            <person name="Medema M.H."/>
            <person name="Devos D.P."/>
            <person name="Kaster A.-K."/>
            <person name="Ovreas L."/>
            <person name="Rohde M."/>
            <person name="Galperin M.Y."/>
            <person name="Jogler C."/>
        </authorList>
    </citation>
    <scope>NUCLEOTIDE SEQUENCE [LARGE SCALE GENOMIC DNA]</scope>
    <source>
        <strain evidence="2 3">KS4</strain>
    </source>
</reference>
<proteinExistence type="predicted"/>
<evidence type="ECO:0000313" key="2">
    <source>
        <dbReference type="EMBL" id="QDU34728.1"/>
    </source>
</evidence>
<dbReference type="RefSeq" id="WP_145078975.1">
    <property type="nucleotide sequence ID" value="NZ_CP036425.1"/>
</dbReference>
<dbReference type="EMBL" id="CP036425">
    <property type="protein sequence ID" value="QDU34728.1"/>
    <property type="molecule type" value="Genomic_DNA"/>
</dbReference>
<protein>
    <recommendedName>
        <fullName evidence="4">PEP-CTERM protein-sorting domain-containing protein</fullName>
    </recommendedName>
</protein>